<dbReference type="GO" id="GO:0005548">
    <property type="term" value="F:phospholipid transporter activity"/>
    <property type="evidence" value="ECO:0007669"/>
    <property type="project" value="TreeGrafter"/>
</dbReference>
<feature type="transmembrane region" description="Helical" evidence="2">
    <location>
        <begin position="215"/>
        <end position="238"/>
    </location>
</feature>
<feature type="region of interest" description="Disordered" evidence="1">
    <location>
        <begin position="1"/>
        <end position="25"/>
    </location>
</feature>
<keyword evidence="2" id="KW-1133">Transmembrane helix</keyword>
<organism evidence="3 4">
    <name type="scientific">Candidatus Amunia macphersoniae</name>
    <dbReference type="NCBI Taxonomy" id="3127014"/>
    <lineage>
        <taxon>Bacteria</taxon>
        <taxon>Bacillati</taxon>
        <taxon>Candidatus Dormiibacterota</taxon>
        <taxon>Candidatus Dormibacteria</taxon>
        <taxon>Candidatus Aeolococcales</taxon>
        <taxon>Candidatus Aeolococcaceae</taxon>
        <taxon>Candidatus Amunia</taxon>
    </lineage>
</organism>
<dbReference type="InterPro" id="IPR030802">
    <property type="entry name" value="Permease_MalE"/>
</dbReference>
<dbReference type="GO" id="GO:0043190">
    <property type="term" value="C:ATP-binding cassette (ABC) transporter complex"/>
    <property type="evidence" value="ECO:0007669"/>
    <property type="project" value="InterPro"/>
</dbReference>
<dbReference type="EMBL" id="JAEKNN010000026">
    <property type="protein sequence ID" value="MBJ7608995.1"/>
    <property type="molecule type" value="Genomic_DNA"/>
</dbReference>
<name>A0A934KN17_9BACT</name>
<accession>A0A934KN17</accession>
<dbReference type="PANTHER" id="PTHR30188">
    <property type="entry name" value="ABC TRANSPORTER PERMEASE PROTEIN-RELATED"/>
    <property type="match status" value="1"/>
</dbReference>
<evidence type="ECO:0000313" key="3">
    <source>
        <dbReference type="EMBL" id="MBJ7608995.1"/>
    </source>
</evidence>
<evidence type="ECO:0000256" key="2">
    <source>
        <dbReference type="SAM" id="Phobius"/>
    </source>
</evidence>
<feature type="transmembrane region" description="Helical" evidence="2">
    <location>
        <begin position="163"/>
        <end position="183"/>
    </location>
</feature>
<evidence type="ECO:0000256" key="1">
    <source>
        <dbReference type="SAM" id="MobiDB-lite"/>
    </source>
</evidence>
<comment type="caution">
    <text evidence="3">The sequence shown here is derived from an EMBL/GenBank/DDBJ whole genome shotgun (WGS) entry which is preliminary data.</text>
</comment>
<keyword evidence="2" id="KW-0812">Transmembrane</keyword>
<keyword evidence="2" id="KW-0472">Membrane</keyword>
<proteinExistence type="predicted"/>
<dbReference type="Proteomes" id="UP000614410">
    <property type="component" value="Unassembled WGS sequence"/>
</dbReference>
<evidence type="ECO:0000313" key="4">
    <source>
        <dbReference type="Proteomes" id="UP000614410"/>
    </source>
</evidence>
<feature type="transmembrane region" description="Helical" evidence="2">
    <location>
        <begin position="58"/>
        <end position="79"/>
    </location>
</feature>
<dbReference type="AlphaFoldDB" id="A0A934KN17"/>
<protein>
    <submittedName>
        <fullName evidence="3">ABC transporter permease</fullName>
    </submittedName>
</protein>
<dbReference type="Pfam" id="PF02405">
    <property type="entry name" value="MlaE"/>
    <property type="match status" value="1"/>
</dbReference>
<feature type="transmembrane region" description="Helical" evidence="2">
    <location>
        <begin position="250"/>
        <end position="274"/>
    </location>
</feature>
<sequence length="284" mass="30319">MATVTRPAKRSAPAATGGGRPSRLAGARNGVETLGKVVNFAGGAIAHIPQSTRYMREVWWYAAFLAIGSTPIALVLTYFTGSECSIEAYYSLSQIGAQSLAGVFNAICDTREITPLFFGFAIGAKVGCGLVAELGTMRVNEEIDALEVMGIPSKIYLVSTRMLACFIVLPFMYLLALGVSYLGSYVVQMVQIPSGSISSGVYSDYFFRFLNVQDLFFSMIKAVVFAFLIVCVAVYYGYNVTGGAVGIGRAVAKTMAVALVVTVVVNALLTQIFWGINPNLPIAT</sequence>
<dbReference type="PANTHER" id="PTHR30188:SF13">
    <property type="entry name" value="CONSERVED HYPOTHETICAL INTEGRAL MEMBRANE PROTEIN YRBE3B"/>
    <property type="match status" value="1"/>
</dbReference>
<reference evidence="3 4" key="1">
    <citation type="submission" date="2020-10" db="EMBL/GenBank/DDBJ databases">
        <title>Ca. Dormibacterota MAGs.</title>
        <authorList>
            <person name="Montgomery K."/>
        </authorList>
    </citation>
    <scope>NUCLEOTIDE SEQUENCE [LARGE SCALE GENOMIC DNA]</scope>
    <source>
        <strain evidence="3">Mitchell_Peninsula_5</strain>
    </source>
</reference>
<gene>
    <name evidence="3" type="ORF">JF887_06145</name>
</gene>